<dbReference type="Proteomes" id="UP001530293">
    <property type="component" value="Unassembled WGS sequence"/>
</dbReference>
<feature type="region of interest" description="Disordered" evidence="1">
    <location>
        <begin position="364"/>
        <end position="396"/>
    </location>
</feature>
<feature type="region of interest" description="Disordered" evidence="1">
    <location>
        <begin position="244"/>
        <end position="268"/>
    </location>
</feature>
<evidence type="ECO:0000256" key="1">
    <source>
        <dbReference type="SAM" id="MobiDB-lite"/>
    </source>
</evidence>
<organism evidence="2 3">
    <name type="scientific">Discostella pseudostelligera</name>
    <dbReference type="NCBI Taxonomy" id="259834"/>
    <lineage>
        <taxon>Eukaryota</taxon>
        <taxon>Sar</taxon>
        <taxon>Stramenopiles</taxon>
        <taxon>Ochrophyta</taxon>
        <taxon>Bacillariophyta</taxon>
        <taxon>Coscinodiscophyceae</taxon>
        <taxon>Thalassiosirophycidae</taxon>
        <taxon>Stephanodiscales</taxon>
        <taxon>Stephanodiscaceae</taxon>
        <taxon>Discostella</taxon>
    </lineage>
</organism>
<comment type="caution">
    <text evidence="2">The sequence shown here is derived from an EMBL/GenBank/DDBJ whole genome shotgun (WGS) entry which is preliminary data.</text>
</comment>
<feature type="compositionally biased region" description="Low complexity" evidence="1">
    <location>
        <begin position="133"/>
        <end position="150"/>
    </location>
</feature>
<feature type="region of interest" description="Disordered" evidence="1">
    <location>
        <begin position="85"/>
        <end position="170"/>
    </location>
</feature>
<feature type="region of interest" description="Disordered" evidence="1">
    <location>
        <begin position="292"/>
        <end position="348"/>
    </location>
</feature>
<keyword evidence="3" id="KW-1185">Reference proteome</keyword>
<evidence type="ECO:0000313" key="3">
    <source>
        <dbReference type="Proteomes" id="UP001530293"/>
    </source>
</evidence>
<accession>A0ABD3N2G3</accession>
<feature type="compositionally biased region" description="Basic and acidic residues" evidence="1">
    <location>
        <begin position="250"/>
        <end position="262"/>
    </location>
</feature>
<evidence type="ECO:0000313" key="2">
    <source>
        <dbReference type="EMBL" id="KAL3769256.1"/>
    </source>
</evidence>
<dbReference type="EMBL" id="JALLBG020000056">
    <property type="protein sequence ID" value="KAL3769256.1"/>
    <property type="molecule type" value="Genomic_DNA"/>
</dbReference>
<feature type="compositionally biased region" description="Basic and acidic residues" evidence="1">
    <location>
        <begin position="368"/>
        <end position="385"/>
    </location>
</feature>
<proteinExistence type="predicted"/>
<sequence>MQANKLNAPAYAGARFDINGYCIAHSDVRLCRVTDNGQYKIVCKTCFKCGSIALETDIHNIKTNVHGYRRKTSVSREVPSNLLTAGGLKNKSAERTFSRGRNSGYQSHRATSVPTSSRGRSTTASPNMMMGAKPSISRSKSLSRKSSGPKVVVSSRETKPKMVGHQFDSSCKTLDGLTKSCPKLSSVESPKTKKAMHQLMDSSSRTVDGLNKSCPKLSSSMESPKTMKAVHQIDGLKQGVLALPNSSGGRHGDTDFLKESPSTRKNRHQMIDSRAIEQGLLALPYTPGGKYGDSGFVSESPLNKKDRHQVDSRTVELRHVHSNNPSPGGKHGDSGFGKKSPATKKDRHQLENRTIDALQQSFQAFHYNPREKQGDPKLSREKERPNNNPLSRKRIDPMFFQEGQSSNRNNVGHPQDSVVGIEVRTQNVVALPNSSARLARRNSSNP</sequence>
<gene>
    <name evidence="2" type="ORF">ACHAWU_007010</name>
</gene>
<reference evidence="2 3" key="1">
    <citation type="submission" date="2024-10" db="EMBL/GenBank/DDBJ databases">
        <title>Updated reference genomes for cyclostephanoid diatoms.</title>
        <authorList>
            <person name="Roberts W.R."/>
            <person name="Alverson A.J."/>
        </authorList>
    </citation>
    <scope>NUCLEOTIDE SEQUENCE [LARGE SCALE GENOMIC DNA]</scope>
    <source>
        <strain evidence="2 3">AJA232-27</strain>
    </source>
</reference>
<feature type="compositionally biased region" description="Polar residues" evidence="1">
    <location>
        <begin position="99"/>
        <end position="126"/>
    </location>
</feature>
<protein>
    <submittedName>
        <fullName evidence="2">Uncharacterized protein</fullName>
    </submittedName>
</protein>
<feature type="compositionally biased region" description="Basic and acidic residues" evidence="1">
    <location>
        <begin position="302"/>
        <end position="319"/>
    </location>
</feature>
<name>A0ABD3N2G3_9STRA</name>
<dbReference type="AlphaFoldDB" id="A0ABD3N2G3"/>